<evidence type="ECO:0000313" key="2">
    <source>
        <dbReference type="Proteomes" id="UP000076420"/>
    </source>
</evidence>
<name>A0A2C9LV47_BIOGL</name>
<dbReference type="VEuPathDB" id="VectorBase:BGLB035363"/>
<dbReference type="AlphaFoldDB" id="A0A2C9LV47"/>
<dbReference type="KEGG" id="bgt:106072081"/>
<gene>
    <name evidence="1" type="primary">106072081</name>
</gene>
<protein>
    <recommendedName>
        <fullName evidence="3">DUF19 domain-containing protein</fullName>
    </recommendedName>
</protein>
<reference evidence="1" key="1">
    <citation type="submission" date="2020-05" db="UniProtKB">
        <authorList>
            <consortium name="EnsemblMetazoa"/>
        </authorList>
    </citation>
    <scope>IDENTIFICATION</scope>
    <source>
        <strain evidence="1">BB02</strain>
    </source>
</reference>
<accession>A0A2C9LV47</accession>
<sequence>MCRMKDELHSCFNNNTNHCQEKHVQFFVLDSSTINFFCSTEGQQGLQTIADSPCVNKTNIGDSDKCLNIFQSNLQVTYTNSKNNTQGNVPYNPCHYIDQLKVCIEESIKVSCGLAFSTFSRNIINIQYKPLETNYGCTRSARQIHDRDLSHIFPNIGRQKIKQNADG</sequence>
<dbReference type="VEuPathDB" id="VectorBase:BGLAX_037483"/>
<dbReference type="Proteomes" id="UP000076420">
    <property type="component" value="Unassembled WGS sequence"/>
</dbReference>
<proteinExistence type="predicted"/>
<evidence type="ECO:0000313" key="1">
    <source>
        <dbReference type="EnsemblMetazoa" id="BGLB035363-PA"/>
    </source>
</evidence>
<organism evidence="1 2">
    <name type="scientific">Biomphalaria glabrata</name>
    <name type="common">Bloodfluke planorb</name>
    <name type="synonym">Freshwater snail</name>
    <dbReference type="NCBI Taxonomy" id="6526"/>
    <lineage>
        <taxon>Eukaryota</taxon>
        <taxon>Metazoa</taxon>
        <taxon>Spiralia</taxon>
        <taxon>Lophotrochozoa</taxon>
        <taxon>Mollusca</taxon>
        <taxon>Gastropoda</taxon>
        <taxon>Heterobranchia</taxon>
        <taxon>Euthyneura</taxon>
        <taxon>Panpulmonata</taxon>
        <taxon>Hygrophila</taxon>
        <taxon>Lymnaeoidea</taxon>
        <taxon>Planorbidae</taxon>
        <taxon>Biomphalaria</taxon>
    </lineage>
</organism>
<evidence type="ECO:0008006" key="3">
    <source>
        <dbReference type="Google" id="ProtNLM"/>
    </source>
</evidence>
<dbReference type="EnsemblMetazoa" id="BGLB035363-RA">
    <property type="protein sequence ID" value="BGLB035363-PA"/>
    <property type="gene ID" value="BGLB035363"/>
</dbReference>